<accession>A0A1M6K813</accession>
<dbReference type="STRING" id="1121322.SAMN02745136_00354"/>
<evidence type="ECO:0000256" key="1">
    <source>
        <dbReference type="ARBA" id="ARBA00022490"/>
    </source>
</evidence>
<dbReference type="Gene3D" id="3.40.50.1970">
    <property type="match status" value="1"/>
</dbReference>
<dbReference type="AlphaFoldDB" id="A0A1M6K813"/>
<dbReference type="Proteomes" id="UP000184386">
    <property type="component" value="Unassembled WGS sequence"/>
</dbReference>
<evidence type="ECO:0000256" key="3">
    <source>
        <dbReference type="ARBA" id="ARBA00022723"/>
    </source>
</evidence>
<reference evidence="10 11" key="1">
    <citation type="submission" date="2016-11" db="EMBL/GenBank/DDBJ databases">
        <authorList>
            <person name="Jaros S."/>
            <person name="Januszkiewicz K."/>
            <person name="Wedrychowicz H."/>
        </authorList>
    </citation>
    <scope>NUCLEOTIDE SEQUENCE [LARGE SCALE GENOMIC DNA]</scope>
    <source>
        <strain evidence="10 11">DSM 15929</strain>
    </source>
</reference>
<dbReference type="GO" id="GO:0046872">
    <property type="term" value="F:metal ion binding"/>
    <property type="evidence" value="ECO:0007669"/>
    <property type="project" value="UniProtKB-KW"/>
</dbReference>
<evidence type="ECO:0000256" key="9">
    <source>
        <dbReference type="ARBA" id="ARBA00023264"/>
    </source>
</evidence>
<dbReference type="InterPro" id="IPR016205">
    <property type="entry name" value="Glycerol_DH"/>
</dbReference>
<dbReference type="InterPro" id="IPR032837">
    <property type="entry name" value="G1PDH"/>
</dbReference>
<protein>
    <submittedName>
        <fullName evidence="10">Glycerol-1-phosphate dehydrogenase [NAD(P)+]</fullName>
    </submittedName>
</protein>
<evidence type="ECO:0000256" key="6">
    <source>
        <dbReference type="ARBA" id="ARBA00023027"/>
    </source>
</evidence>
<keyword evidence="2" id="KW-0444">Lipid biosynthesis</keyword>
<dbReference type="Pfam" id="PF13685">
    <property type="entry name" value="Fe-ADH_2"/>
    <property type="match status" value="1"/>
</dbReference>
<keyword evidence="4" id="KW-0521">NADP</keyword>
<organism evidence="10 11">
    <name type="scientific">Anaerocolumna jejuensis DSM 15929</name>
    <dbReference type="NCBI Taxonomy" id="1121322"/>
    <lineage>
        <taxon>Bacteria</taxon>
        <taxon>Bacillati</taxon>
        <taxon>Bacillota</taxon>
        <taxon>Clostridia</taxon>
        <taxon>Lachnospirales</taxon>
        <taxon>Lachnospiraceae</taxon>
        <taxon>Anaerocolumna</taxon>
    </lineage>
</organism>
<evidence type="ECO:0000256" key="7">
    <source>
        <dbReference type="ARBA" id="ARBA00023098"/>
    </source>
</evidence>
<keyword evidence="11" id="KW-1185">Reference proteome</keyword>
<evidence type="ECO:0000256" key="5">
    <source>
        <dbReference type="ARBA" id="ARBA00023002"/>
    </source>
</evidence>
<keyword evidence="9" id="KW-1208">Phospholipid metabolism</keyword>
<dbReference type="Gene3D" id="1.20.1090.10">
    <property type="entry name" value="Dehydroquinate synthase-like - alpha domain"/>
    <property type="match status" value="1"/>
</dbReference>
<dbReference type="PANTHER" id="PTHR43616">
    <property type="entry name" value="GLYCEROL DEHYDROGENASE"/>
    <property type="match status" value="1"/>
</dbReference>
<gene>
    <name evidence="10" type="ORF">SAMN02745136_00354</name>
</gene>
<evidence type="ECO:0000313" key="11">
    <source>
        <dbReference type="Proteomes" id="UP000184386"/>
    </source>
</evidence>
<keyword evidence="8" id="KW-0594">Phospholipid biosynthesis</keyword>
<keyword evidence="3" id="KW-0479">Metal-binding</keyword>
<keyword evidence="5" id="KW-0560">Oxidoreductase</keyword>
<name>A0A1M6K813_9FIRM</name>
<sequence>MQIDISSFHGPCNCGRTHEIFVKDILIEENALKKLPEKLENIYKGPNSGIAVICDTNTYQAAGKAIEILLPGCELIILPASGLRADNSGVALAEKGLMSSGNIKLIIAAGSGTIHDICRYLATEHGIPFVSVPTAASTDGCAAIISTLVWDGLKKSIPGVSPMLVITDTLIIAKAPYRLTASGISNMLGKYTALTDWEISHMVTGEYICHRVCEMEMSALKEVCLCLNELKGNIKEKNTLNAYEQLMYALLLSGIAMQMVGSTRIASGAEDHISNLWEMEVINGPLDAYHGEKVSIGLMIAVHTYHKVKNAIKNGICKVIPYKGMEYEIIKETFGKKGLYKEIIEENTPDPLALVDEDKLNSQLPSIAGVLEKLPSESDLLQLLAAAGCKNKLRDINLDEGLIPPTIRLAPYVRSRLTFLRLTKLFKIKNET</sequence>
<keyword evidence="7" id="KW-0443">Lipid metabolism</keyword>
<dbReference type="SUPFAM" id="SSF56796">
    <property type="entry name" value="Dehydroquinate synthase-like"/>
    <property type="match status" value="1"/>
</dbReference>
<evidence type="ECO:0000256" key="2">
    <source>
        <dbReference type="ARBA" id="ARBA00022516"/>
    </source>
</evidence>
<keyword evidence="1" id="KW-0963">Cytoplasm</keyword>
<evidence type="ECO:0000256" key="4">
    <source>
        <dbReference type="ARBA" id="ARBA00022857"/>
    </source>
</evidence>
<evidence type="ECO:0000256" key="8">
    <source>
        <dbReference type="ARBA" id="ARBA00023209"/>
    </source>
</evidence>
<dbReference type="CDD" id="cd08175">
    <property type="entry name" value="G1PDH"/>
    <property type="match status" value="1"/>
</dbReference>
<proteinExistence type="predicted"/>
<dbReference type="GO" id="GO:0016614">
    <property type="term" value="F:oxidoreductase activity, acting on CH-OH group of donors"/>
    <property type="evidence" value="ECO:0007669"/>
    <property type="project" value="InterPro"/>
</dbReference>
<keyword evidence="6" id="KW-0520">NAD</keyword>
<dbReference type="OrthoDB" id="9763580at2"/>
<dbReference type="GO" id="GO:0008654">
    <property type="term" value="P:phospholipid biosynthetic process"/>
    <property type="evidence" value="ECO:0007669"/>
    <property type="project" value="UniProtKB-KW"/>
</dbReference>
<dbReference type="EMBL" id="FRAC01000006">
    <property type="protein sequence ID" value="SHJ55043.1"/>
    <property type="molecule type" value="Genomic_DNA"/>
</dbReference>
<dbReference type="GO" id="GO:0005829">
    <property type="term" value="C:cytosol"/>
    <property type="evidence" value="ECO:0007669"/>
    <property type="project" value="TreeGrafter"/>
</dbReference>
<dbReference type="PANTHER" id="PTHR43616:SF5">
    <property type="entry name" value="GLYCEROL DEHYDROGENASE 1"/>
    <property type="match status" value="1"/>
</dbReference>
<evidence type="ECO:0000313" key="10">
    <source>
        <dbReference type="EMBL" id="SHJ55043.1"/>
    </source>
</evidence>
<dbReference type="RefSeq" id="WP_073272339.1">
    <property type="nucleotide sequence ID" value="NZ_FRAC01000006.1"/>
</dbReference>